<gene>
    <name evidence="1" type="ORF">ACFQ2N_12420</name>
</gene>
<sequence>MKGNYDRYEATMIAMAGEEGWEFFDGQEQVAPELVFNQATYGAAVLKIAELDIADRGIDAQLGLSFIPNEESLMGMSVEFDDEPQKQASIKAMIWRLALSTHVIRSLPRLGRGYDLSVLYAAFNQTPRLENV</sequence>
<proteinExistence type="predicted"/>
<dbReference type="RefSeq" id="WP_162377124.1">
    <property type="nucleotide sequence ID" value="NZ_JBHTKN010000008.1"/>
</dbReference>
<dbReference type="Proteomes" id="UP001597033">
    <property type="component" value="Unassembled WGS sequence"/>
</dbReference>
<organism evidence="1 2">
    <name type="scientific">Pseudoxanthomonas kaohsiungensis</name>
    <dbReference type="NCBI Taxonomy" id="283923"/>
    <lineage>
        <taxon>Bacteria</taxon>
        <taxon>Pseudomonadati</taxon>
        <taxon>Pseudomonadota</taxon>
        <taxon>Gammaproteobacteria</taxon>
        <taxon>Lysobacterales</taxon>
        <taxon>Lysobacteraceae</taxon>
        <taxon>Pseudoxanthomonas</taxon>
    </lineage>
</organism>
<name>A0ABW3M1B5_9GAMM</name>
<accession>A0ABW3M1B5</accession>
<protein>
    <submittedName>
        <fullName evidence="1">Uncharacterized protein</fullName>
    </submittedName>
</protein>
<dbReference type="EMBL" id="JBHTKN010000008">
    <property type="protein sequence ID" value="MFD1043149.1"/>
    <property type="molecule type" value="Genomic_DNA"/>
</dbReference>
<evidence type="ECO:0000313" key="2">
    <source>
        <dbReference type="Proteomes" id="UP001597033"/>
    </source>
</evidence>
<evidence type="ECO:0000313" key="1">
    <source>
        <dbReference type="EMBL" id="MFD1043149.1"/>
    </source>
</evidence>
<comment type="caution">
    <text evidence="1">The sequence shown here is derived from an EMBL/GenBank/DDBJ whole genome shotgun (WGS) entry which is preliminary data.</text>
</comment>
<keyword evidence="2" id="KW-1185">Reference proteome</keyword>
<reference evidence="2" key="1">
    <citation type="journal article" date="2019" name="Int. J. Syst. Evol. Microbiol.">
        <title>The Global Catalogue of Microorganisms (GCM) 10K type strain sequencing project: providing services to taxonomists for standard genome sequencing and annotation.</title>
        <authorList>
            <consortium name="The Broad Institute Genomics Platform"/>
            <consortium name="The Broad Institute Genome Sequencing Center for Infectious Disease"/>
            <person name="Wu L."/>
            <person name="Ma J."/>
        </authorList>
    </citation>
    <scope>NUCLEOTIDE SEQUENCE [LARGE SCALE GENOMIC DNA]</scope>
    <source>
        <strain evidence="2">CCUG 55854</strain>
    </source>
</reference>